<evidence type="ECO:0000259" key="4">
    <source>
        <dbReference type="PROSITE" id="PS50222"/>
    </source>
</evidence>
<dbReference type="InterPro" id="IPR018247">
    <property type="entry name" value="EF_Hand_1_Ca_BS"/>
</dbReference>
<dbReference type="PANTHER" id="PTHR23050">
    <property type="entry name" value="CALCIUM BINDING PROTEIN"/>
    <property type="match status" value="1"/>
</dbReference>
<keyword evidence="2" id="KW-0677">Repeat</keyword>
<dbReference type="InterPro" id="IPR002048">
    <property type="entry name" value="EF_hand_dom"/>
</dbReference>
<dbReference type="PROSITE" id="PS00018">
    <property type="entry name" value="EF_HAND_1"/>
    <property type="match status" value="4"/>
</dbReference>
<dbReference type="AlphaFoldDB" id="A0A1X2GEJ9"/>
<sequence>MAAIPCDLDILKQAFEFYDRDGDGKLGLDEFKSLLMSIDTHMNAEEANQMAESTDVNHDHVIDFDEFTHALLPTPEGLPNLQCWYTSSSLERSSPEDELRACFQAFDYNHDGMISRSELKQVMRRLGECLSEQDVDDMMLEADTNRDGYIDFEEFKRLC</sequence>
<keyword evidence="1" id="KW-0479">Metal-binding</keyword>
<evidence type="ECO:0000313" key="5">
    <source>
        <dbReference type="EMBL" id="ORX51967.1"/>
    </source>
</evidence>
<dbReference type="STRING" id="101127.A0A1X2GEJ9"/>
<keyword evidence="6" id="KW-1185">Reference proteome</keyword>
<dbReference type="InterPro" id="IPR050145">
    <property type="entry name" value="Centrin_CML-like"/>
</dbReference>
<dbReference type="Proteomes" id="UP000242146">
    <property type="component" value="Unassembled WGS sequence"/>
</dbReference>
<gene>
    <name evidence="5" type="ORF">DM01DRAFT_1323856</name>
</gene>
<dbReference type="InterPro" id="IPR011992">
    <property type="entry name" value="EF-hand-dom_pair"/>
</dbReference>
<dbReference type="OrthoDB" id="26525at2759"/>
<dbReference type="CDD" id="cd00051">
    <property type="entry name" value="EFh"/>
    <property type="match status" value="2"/>
</dbReference>
<comment type="caution">
    <text evidence="5">The sequence shown here is derived from an EMBL/GenBank/DDBJ whole genome shotgun (WGS) entry which is preliminary data.</text>
</comment>
<dbReference type="Pfam" id="PF13499">
    <property type="entry name" value="EF-hand_7"/>
    <property type="match status" value="2"/>
</dbReference>
<name>A0A1X2GEJ9_9FUNG</name>
<protein>
    <submittedName>
        <fullName evidence="5">EF-hand</fullName>
    </submittedName>
</protein>
<feature type="domain" description="EF-hand" evidence="4">
    <location>
        <begin position="42"/>
        <end position="77"/>
    </location>
</feature>
<dbReference type="Gene3D" id="1.10.238.10">
    <property type="entry name" value="EF-hand"/>
    <property type="match status" value="2"/>
</dbReference>
<dbReference type="SUPFAM" id="SSF47473">
    <property type="entry name" value="EF-hand"/>
    <property type="match status" value="1"/>
</dbReference>
<keyword evidence="3" id="KW-0106">Calcium</keyword>
<dbReference type="EMBL" id="MCGT01000019">
    <property type="protein sequence ID" value="ORX51967.1"/>
    <property type="molecule type" value="Genomic_DNA"/>
</dbReference>
<feature type="domain" description="EF-hand" evidence="4">
    <location>
        <begin position="130"/>
        <end position="159"/>
    </location>
</feature>
<evidence type="ECO:0000256" key="2">
    <source>
        <dbReference type="ARBA" id="ARBA00022737"/>
    </source>
</evidence>
<evidence type="ECO:0000256" key="1">
    <source>
        <dbReference type="ARBA" id="ARBA00022723"/>
    </source>
</evidence>
<feature type="domain" description="EF-hand" evidence="4">
    <location>
        <begin position="94"/>
        <end position="129"/>
    </location>
</feature>
<organism evidence="5 6">
    <name type="scientific">Hesseltinella vesiculosa</name>
    <dbReference type="NCBI Taxonomy" id="101127"/>
    <lineage>
        <taxon>Eukaryota</taxon>
        <taxon>Fungi</taxon>
        <taxon>Fungi incertae sedis</taxon>
        <taxon>Mucoromycota</taxon>
        <taxon>Mucoromycotina</taxon>
        <taxon>Mucoromycetes</taxon>
        <taxon>Mucorales</taxon>
        <taxon>Cunninghamellaceae</taxon>
        <taxon>Hesseltinella</taxon>
    </lineage>
</organism>
<dbReference type="FunFam" id="1.10.238.10:FF:000181">
    <property type="entry name" value="CALML5 isoform 1"/>
    <property type="match status" value="1"/>
</dbReference>
<accession>A0A1X2GEJ9</accession>
<feature type="domain" description="EF-hand" evidence="4">
    <location>
        <begin position="6"/>
        <end position="41"/>
    </location>
</feature>
<proteinExistence type="predicted"/>
<evidence type="ECO:0000313" key="6">
    <source>
        <dbReference type="Proteomes" id="UP000242146"/>
    </source>
</evidence>
<dbReference type="GO" id="GO:0005509">
    <property type="term" value="F:calcium ion binding"/>
    <property type="evidence" value="ECO:0007669"/>
    <property type="project" value="InterPro"/>
</dbReference>
<dbReference type="SMART" id="SM00054">
    <property type="entry name" value="EFh"/>
    <property type="match status" value="4"/>
</dbReference>
<reference evidence="5 6" key="1">
    <citation type="submission" date="2016-07" db="EMBL/GenBank/DDBJ databases">
        <title>Pervasive Adenine N6-methylation of Active Genes in Fungi.</title>
        <authorList>
            <consortium name="DOE Joint Genome Institute"/>
            <person name="Mondo S.J."/>
            <person name="Dannebaum R.O."/>
            <person name="Kuo R.C."/>
            <person name="Labutti K."/>
            <person name="Haridas S."/>
            <person name="Kuo A."/>
            <person name="Salamov A."/>
            <person name="Ahrendt S.R."/>
            <person name="Lipzen A."/>
            <person name="Sullivan W."/>
            <person name="Andreopoulos W.B."/>
            <person name="Clum A."/>
            <person name="Lindquist E."/>
            <person name="Daum C."/>
            <person name="Ramamoorthy G.K."/>
            <person name="Gryganskyi A."/>
            <person name="Culley D."/>
            <person name="Magnuson J.K."/>
            <person name="James T.Y."/>
            <person name="O'Malley M.A."/>
            <person name="Stajich J.E."/>
            <person name="Spatafora J.W."/>
            <person name="Visel A."/>
            <person name="Grigoriev I.V."/>
        </authorList>
    </citation>
    <scope>NUCLEOTIDE SEQUENCE [LARGE SCALE GENOMIC DNA]</scope>
    <source>
        <strain evidence="5 6">NRRL 3301</strain>
    </source>
</reference>
<evidence type="ECO:0000256" key="3">
    <source>
        <dbReference type="ARBA" id="ARBA00022837"/>
    </source>
</evidence>
<dbReference type="PROSITE" id="PS50222">
    <property type="entry name" value="EF_HAND_2"/>
    <property type="match status" value="4"/>
</dbReference>